<dbReference type="EMBL" id="FNJI01000024">
    <property type="protein sequence ID" value="SDP52557.1"/>
    <property type="molecule type" value="Genomic_DNA"/>
</dbReference>
<evidence type="ECO:0000313" key="1">
    <source>
        <dbReference type="EMBL" id="SDP52557.1"/>
    </source>
</evidence>
<protein>
    <submittedName>
        <fullName evidence="1">Uncharacterized protein</fullName>
    </submittedName>
</protein>
<keyword evidence="2" id="KW-1185">Reference proteome</keyword>
<dbReference type="AlphaFoldDB" id="A0A1H0TEW2"/>
<dbReference type="RefSeq" id="WP_092224347.1">
    <property type="nucleotide sequence ID" value="NZ_FNJI01000024.1"/>
</dbReference>
<dbReference type="Proteomes" id="UP000199073">
    <property type="component" value="Unassembled WGS sequence"/>
</dbReference>
<accession>A0A1H0TEW2</accession>
<organism evidence="1 2">
    <name type="scientific">Desulforhopalus singaporensis</name>
    <dbReference type="NCBI Taxonomy" id="91360"/>
    <lineage>
        <taxon>Bacteria</taxon>
        <taxon>Pseudomonadati</taxon>
        <taxon>Thermodesulfobacteriota</taxon>
        <taxon>Desulfobulbia</taxon>
        <taxon>Desulfobulbales</taxon>
        <taxon>Desulfocapsaceae</taxon>
        <taxon>Desulforhopalus</taxon>
    </lineage>
</organism>
<name>A0A1H0TEW2_9BACT</name>
<evidence type="ECO:0000313" key="2">
    <source>
        <dbReference type="Proteomes" id="UP000199073"/>
    </source>
</evidence>
<sequence>MAKLKNAGRRKVVKQMVGGLTGLAAYQMLPVNWDKPIVEQIFLPAHAACSGVAEYFGTELPNGRTGGPEEGPATNDFHVVITGDMATVRFTTTYRDAIFQVNNVPLGCPGASVSVPPTTEGCWEPSEGQGPQTLQILSISQTEIVIKVTGSNPGSEWQVSVPPGTGSLALTGCD</sequence>
<dbReference type="OrthoDB" id="5436587at2"/>
<proteinExistence type="predicted"/>
<reference evidence="1 2" key="1">
    <citation type="submission" date="2016-10" db="EMBL/GenBank/DDBJ databases">
        <authorList>
            <person name="de Groot N.N."/>
        </authorList>
    </citation>
    <scope>NUCLEOTIDE SEQUENCE [LARGE SCALE GENOMIC DNA]</scope>
    <source>
        <strain evidence="1 2">DSM 12130</strain>
    </source>
</reference>
<gene>
    <name evidence="1" type="ORF">SAMN05660330_03051</name>
</gene>